<reference evidence="2 3" key="1">
    <citation type="journal article" date="2024" name="J Genomics">
        <title>Draft genome sequencing and assembly of Favolaschia claudopus CIRM-BRFM 2984 isolated from oak limbs.</title>
        <authorList>
            <person name="Navarro D."/>
            <person name="Drula E."/>
            <person name="Chaduli D."/>
            <person name="Cazenave R."/>
            <person name="Ahrendt S."/>
            <person name="Wang J."/>
            <person name="Lipzen A."/>
            <person name="Daum C."/>
            <person name="Barry K."/>
            <person name="Grigoriev I.V."/>
            <person name="Favel A."/>
            <person name="Rosso M.N."/>
            <person name="Martin F."/>
        </authorList>
    </citation>
    <scope>NUCLEOTIDE SEQUENCE [LARGE SCALE GENOMIC DNA]</scope>
    <source>
        <strain evidence="2 3">CIRM-BRFM 2984</strain>
    </source>
</reference>
<feature type="region of interest" description="Disordered" evidence="1">
    <location>
        <begin position="125"/>
        <end position="167"/>
    </location>
</feature>
<evidence type="ECO:0000313" key="2">
    <source>
        <dbReference type="EMBL" id="KAK6980882.1"/>
    </source>
</evidence>
<organism evidence="2 3">
    <name type="scientific">Favolaschia claudopus</name>
    <dbReference type="NCBI Taxonomy" id="2862362"/>
    <lineage>
        <taxon>Eukaryota</taxon>
        <taxon>Fungi</taxon>
        <taxon>Dikarya</taxon>
        <taxon>Basidiomycota</taxon>
        <taxon>Agaricomycotina</taxon>
        <taxon>Agaricomycetes</taxon>
        <taxon>Agaricomycetidae</taxon>
        <taxon>Agaricales</taxon>
        <taxon>Marasmiineae</taxon>
        <taxon>Mycenaceae</taxon>
        <taxon>Favolaschia</taxon>
    </lineage>
</organism>
<evidence type="ECO:0000256" key="1">
    <source>
        <dbReference type="SAM" id="MobiDB-lite"/>
    </source>
</evidence>
<keyword evidence="3" id="KW-1185">Reference proteome</keyword>
<comment type="caution">
    <text evidence="2">The sequence shown here is derived from an EMBL/GenBank/DDBJ whole genome shotgun (WGS) entry which is preliminary data.</text>
</comment>
<dbReference type="AlphaFoldDB" id="A0AAV9ZFI8"/>
<dbReference type="Proteomes" id="UP001362999">
    <property type="component" value="Unassembled WGS sequence"/>
</dbReference>
<protein>
    <submittedName>
        <fullName evidence="2">Uncharacterized protein</fullName>
    </submittedName>
</protein>
<gene>
    <name evidence="2" type="ORF">R3P38DRAFT_2808669</name>
</gene>
<proteinExistence type="predicted"/>
<dbReference type="EMBL" id="JAWWNJ010000155">
    <property type="protein sequence ID" value="KAK6980882.1"/>
    <property type="molecule type" value="Genomic_DNA"/>
</dbReference>
<name>A0AAV9ZFI8_9AGAR</name>
<sequence length="167" mass="18971">MRNRRLAAINTEFASRNTAITRIANDFKRSESYVRGLLTSVSQFRAHRRPSLRRALLHPEGETKLLKDLQGKLKEDIEDGTVVMDDIDDTERKRLIDQLIEHQTEGYPWHDQGRTIGRKIDRKQVGLRTGRAGKTEPGGNRSSKMSFTERGRGKGGEGLNSLRMADV</sequence>
<evidence type="ECO:0000313" key="3">
    <source>
        <dbReference type="Proteomes" id="UP001362999"/>
    </source>
</evidence>
<accession>A0AAV9ZFI8</accession>